<feature type="transmembrane region" description="Helical" evidence="7">
    <location>
        <begin position="31"/>
        <end position="54"/>
    </location>
</feature>
<gene>
    <name evidence="9" type="ORF">GT019_07215</name>
</gene>
<comment type="similarity">
    <text evidence="7">Belongs to the binding-protein-dependent transport system permease family.</text>
</comment>
<evidence type="ECO:0000313" key="9">
    <source>
        <dbReference type="EMBL" id="NBD23657.1"/>
    </source>
</evidence>
<evidence type="ECO:0000256" key="2">
    <source>
        <dbReference type="ARBA" id="ARBA00022448"/>
    </source>
</evidence>
<keyword evidence="6 7" id="KW-0472">Membrane</keyword>
<dbReference type="InterPro" id="IPR000515">
    <property type="entry name" value="MetI-like"/>
</dbReference>
<reference evidence="9 10" key="1">
    <citation type="submission" date="2020-01" db="EMBL/GenBank/DDBJ databases">
        <title>Paenibacillus soybeanensis sp. nov. isolated from the nodules of soybean (Glycine max(L.) Merr).</title>
        <authorList>
            <person name="Wang H."/>
        </authorList>
    </citation>
    <scope>NUCLEOTIDE SEQUENCE [LARGE SCALE GENOMIC DNA]</scope>
    <source>
        <strain evidence="9 10">T1</strain>
    </source>
</reference>
<sequence length="278" mass="29915">MEALRGNPAPAAPAKGRLARGRKFGWTFDDLALGAALPAIVLIVWQLAGGAGWIDPLFLPTPFAILNAFKELALHGQLAHHFGVSAWRAAAGFLIGGGLGFAVGLTAGFYRRAEHLLDPSIQLLRMVPHLAIAPLVILWFGFGETSKIAIIACGAFFPLYLNTLTGIRGVDNRLFEVTRVLGFGRRTQVFRLILPAAMPNILLGVRLSLALSWLGLVVAELLGSTSGIGFLINVAKQNSATGEIFVGIFIFAAVGKAVDSLVRLLERKWLHWRDGYQG</sequence>
<dbReference type="RefSeq" id="WP_161742782.1">
    <property type="nucleotide sequence ID" value="NZ_JAAAMV010000003.1"/>
</dbReference>
<dbReference type="EMBL" id="JAAAMV010000003">
    <property type="protein sequence ID" value="NBD23657.1"/>
    <property type="molecule type" value="Genomic_DNA"/>
</dbReference>
<dbReference type="Proteomes" id="UP000665561">
    <property type="component" value="Unassembled WGS sequence"/>
</dbReference>
<dbReference type="PANTHER" id="PTHR30151">
    <property type="entry name" value="ALKANE SULFONATE ABC TRANSPORTER-RELATED, MEMBRANE SUBUNIT"/>
    <property type="match status" value="1"/>
</dbReference>
<feature type="transmembrane region" description="Helical" evidence="7">
    <location>
        <begin position="213"/>
        <end position="232"/>
    </location>
</feature>
<evidence type="ECO:0000256" key="1">
    <source>
        <dbReference type="ARBA" id="ARBA00004651"/>
    </source>
</evidence>
<accession>A0ABW9XM23</accession>
<feature type="transmembrane region" description="Helical" evidence="7">
    <location>
        <begin position="122"/>
        <end position="142"/>
    </location>
</feature>
<feature type="transmembrane region" description="Helical" evidence="7">
    <location>
        <begin position="188"/>
        <end position="207"/>
    </location>
</feature>
<dbReference type="PANTHER" id="PTHR30151:SF38">
    <property type="entry name" value="ALIPHATIC SULFONATES TRANSPORT PERMEASE PROTEIN SSUC-RELATED"/>
    <property type="match status" value="1"/>
</dbReference>
<comment type="caution">
    <text evidence="9">The sequence shown here is derived from an EMBL/GenBank/DDBJ whole genome shotgun (WGS) entry which is preliminary data.</text>
</comment>
<keyword evidence="2 7" id="KW-0813">Transport</keyword>
<evidence type="ECO:0000256" key="4">
    <source>
        <dbReference type="ARBA" id="ARBA00022692"/>
    </source>
</evidence>
<comment type="subcellular location">
    <subcellularLocation>
        <location evidence="1 7">Cell membrane</location>
        <topology evidence="1 7">Multi-pass membrane protein</topology>
    </subcellularLocation>
</comment>
<feature type="transmembrane region" description="Helical" evidence="7">
    <location>
        <begin position="89"/>
        <end position="110"/>
    </location>
</feature>
<evidence type="ECO:0000256" key="3">
    <source>
        <dbReference type="ARBA" id="ARBA00022475"/>
    </source>
</evidence>
<feature type="transmembrane region" description="Helical" evidence="7">
    <location>
        <begin position="148"/>
        <end position="167"/>
    </location>
</feature>
<evidence type="ECO:0000256" key="5">
    <source>
        <dbReference type="ARBA" id="ARBA00022989"/>
    </source>
</evidence>
<dbReference type="PROSITE" id="PS50928">
    <property type="entry name" value="ABC_TM1"/>
    <property type="match status" value="1"/>
</dbReference>
<dbReference type="InterPro" id="IPR035906">
    <property type="entry name" value="MetI-like_sf"/>
</dbReference>
<dbReference type="Gene3D" id="1.10.3720.10">
    <property type="entry name" value="MetI-like"/>
    <property type="match status" value="1"/>
</dbReference>
<evidence type="ECO:0000256" key="7">
    <source>
        <dbReference type="RuleBase" id="RU363032"/>
    </source>
</evidence>
<organism evidence="9 10">
    <name type="scientific">Paenibacillus glycinis</name>
    <dbReference type="NCBI Taxonomy" id="2697035"/>
    <lineage>
        <taxon>Bacteria</taxon>
        <taxon>Bacillati</taxon>
        <taxon>Bacillota</taxon>
        <taxon>Bacilli</taxon>
        <taxon>Bacillales</taxon>
        <taxon>Paenibacillaceae</taxon>
        <taxon>Paenibacillus</taxon>
    </lineage>
</organism>
<proteinExistence type="inferred from homology"/>
<dbReference type="Pfam" id="PF00528">
    <property type="entry name" value="BPD_transp_1"/>
    <property type="match status" value="1"/>
</dbReference>
<keyword evidence="4 7" id="KW-0812">Transmembrane</keyword>
<feature type="domain" description="ABC transmembrane type-1" evidence="8">
    <location>
        <begin position="82"/>
        <end position="262"/>
    </location>
</feature>
<keyword evidence="10" id="KW-1185">Reference proteome</keyword>
<evidence type="ECO:0000256" key="6">
    <source>
        <dbReference type="ARBA" id="ARBA00023136"/>
    </source>
</evidence>
<protein>
    <submittedName>
        <fullName evidence="9">ABC transporter permease subunit</fullName>
    </submittedName>
</protein>
<evidence type="ECO:0000313" key="10">
    <source>
        <dbReference type="Proteomes" id="UP000665561"/>
    </source>
</evidence>
<keyword evidence="5 7" id="KW-1133">Transmembrane helix</keyword>
<dbReference type="CDD" id="cd06261">
    <property type="entry name" value="TM_PBP2"/>
    <property type="match status" value="1"/>
</dbReference>
<feature type="transmembrane region" description="Helical" evidence="7">
    <location>
        <begin position="244"/>
        <end position="265"/>
    </location>
</feature>
<keyword evidence="3" id="KW-1003">Cell membrane</keyword>
<name>A0ABW9XM23_9BACL</name>
<evidence type="ECO:0000259" key="8">
    <source>
        <dbReference type="PROSITE" id="PS50928"/>
    </source>
</evidence>
<dbReference type="SUPFAM" id="SSF161098">
    <property type="entry name" value="MetI-like"/>
    <property type="match status" value="1"/>
</dbReference>